<dbReference type="PANTHER" id="PTHR35798:SF1">
    <property type="entry name" value="CELL DIVISION PROTEIN SEPF"/>
    <property type="match status" value="1"/>
</dbReference>
<keyword evidence="3 5" id="KW-0131">Cell cycle</keyword>
<comment type="similarity">
    <text evidence="5">Belongs to the SepF family.</text>
</comment>
<comment type="function">
    <text evidence="4 5">Cell division protein that is part of the divisome complex and is recruited early to the Z-ring. Probably stimulates Z-ring formation, perhaps through the cross-linking of FtsZ protofilaments. Its function overlaps with FtsA.</text>
</comment>
<evidence type="ECO:0000313" key="7">
    <source>
        <dbReference type="Proteomes" id="UP000005396"/>
    </source>
</evidence>
<dbReference type="InterPro" id="IPR007561">
    <property type="entry name" value="Cell_div_SepF/SepF-rel"/>
</dbReference>
<dbReference type="Pfam" id="PF04472">
    <property type="entry name" value="SepF"/>
    <property type="match status" value="1"/>
</dbReference>
<dbReference type="HAMAP" id="MF_01197">
    <property type="entry name" value="SepF"/>
    <property type="match status" value="1"/>
</dbReference>
<keyword evidence="2 5" id="KW-0717">Septation</keyword>
<sequence length="126" mass="14509">MGAYKVVSENMLSEIMDRLNLWHYEDADDREERAGLFGNRMEENEGNFLLNIVTYKPRTMDDVQEICERFLDGDAVILSLEQAEGKNEERIVDFLSGAIYSQNGNILKISEHIYAISPEDVGIFER</sequence>
<name>A8S5G9_ENTBW</name>
<protein>
    <recommendedName>
        <fullName evidence="5">Cell division protein SepF</fullName>
    </recommendedName>
</protein>
<evidence type="ECO:0000256" key="2">
    <source>
        <dbReference type="ARBA" id="ARBA00023210"/>
    </source>
</evidence>
<evidence type="ECO:0000313" key="6">
    <source>
        <dbReference type="EMBL" id="EDP12641.1"/>
    </source>
</evidence>
<dbReference type="PaxDb" id="411902-CLOBOL_07203"/>
<dbReference type="GO" id="GO:0005737">
    <property type="term" value="C:cytoplasm"/>
    <property type="evidence" value="ECO:0007669"/>
    <property type="project" value="UniProtKB-SubCell"/>
</dbReference>
<comment type="subcellular location">
    <subcellularLocation>
        <location evidence="5">Cytoplasm</location>
    </subcellularLocation>
    <text evidence="5">Localizes to the division site, in a FtsZ-dependent manner.</text>
</comment>
<dbReference type="eggNOG" id="COG1799">
    <property type="taxonomic scope" value="Bacteria"/>
</dbReference>
<dbReference type="GO" id="GO:0000917">
    <property type="term" value="P:division septum assembly"/>
    <property type="evidence" value="ECO:0007669"/>
    <property type="project" value="UniProtKB-KW"/>
</dbReference>
<dbReference type="InterPro" id="IPR023052">
    <property type="entry name" value="Cell_div_SepF"/>
</dbReference>
<reference evidence="6 7" key="2">
    <citation type="submission" date="2007-09" db="EMBL/GenBank/DDBJ databases">
        <title>Draft genome sequence of Clostridium bolteae (ATCC BAA-613).</title>
        <authorList>
            <person name="Sudarsanam P."/>
            <person name="Ley R."/>
            <person name="Guruge J."/>
            <person name="Turnbaugh P.J."/>
            <person name="Mahowald M."/>
            <person name="Liep D."/>
            <person name="Gordon J."/>
        </authorList>
    </citation>
    <scope>NUCLEOTIDE SEQUENCE [LARGE SCALE GENOMIC DNA]</scope>
    <source>
        <strain evidence="7">ATCC BAA-613 / DSM 15670 / CCUG 46953 / JCM 12243 / WAL 16351</strain>
    </source>
</reference>
<dbReference type="EMBL" id="ABCC02000075">
    <property type="protein sequence ID" value="EDP12641.1"/>
    <property type="molecule type" value="Genomic_DNA"/>
</dbReference>
<dbReference type="Gene3D" id="3.30.110.150">
    <property type="entry name" value="SepF-like protein"/>
    <property type="match status" value="1"/>
</dbReference>
<proteinExistence type="inferred from homology"/>
<accession>A8S5G9</accession>
<dbReference type="GO" id="GO:0043093">
    <property type="term" value="P:FtsZ-dependent cytokinesis"/>
    <property type="evidence" value="ECO:0007669"/>
    <property type="project" value="UniProtKB-UniRule"/>
</dbReference>
<dbReference type="HOGENOM" id="CLU_1977672_0_0_9"/>
<dbReference type="InterPro" id="IPR038594">
    <property type="entry name" value="SepF-like_sf"/>
</dbReference>
<dbReference type="Proteomes" id="UP000005396">
    <property type="component" value="Unassembled WGS sequence"/>
</dbReference>
<evidence type="ECO:0000256" key="1">
    <source>
        <dbReference type="ARBA" id="ARBA00022618"/>
    </source>
</evidence>
<evidence type="ECO:0000256" key="5">
    <source>
        <dbReference type="HAMAP-Rule" id="MF_01197"/>
    </source>
</evidence>
<keyword evidence="5" id="KW-0963">Cytoplasm</keyword>
<evidence type="ECO:0000256" key="3">
    <source>
        <dbReference type="ARBA" id="ARBA00023306"/>
    </source>
</evidence>
<keyword evidence="1 5" id="KW-0132">Cell division</keyword>
<reference evidence="6 7" key="1">
    <citation type="submission" date="2007-08" db="EMBL/GenBank/DDBJ databases">
        <authorList>
            <person name="Fulton L."/>
            <person name="Clifton S."/>
            <person name="Fulton B."/>
            <person name="Xu J."/>
            <person name="Minx P."/>
            <person name="Pepin K.H."/>
            <person name="Johnson M."/>
            <person name="Thiruvilangam P."/>
            <person name="Bhonagiri V."/>
            <person name="Nash W.E."/>
            <person name="Mardis E.R."/>
            <person name="Wilson R.K."/>
        </authorList>
    </citation>
    <scope>NUCLEOTIDE SEQUENCE [LARGE SCALE GENOMIC DNA]</scope>
    <source>
        <strain evidence="7">ATCC BAA-613 / DSM 15670 / CCUG 46953 / JCM 12243 / WAL 16351</strain>
    </source>
</reference>
<gene>
    <name evidence="5" type="primary">sepF</name>
    <name evidence="6" type="ORF">CLOBOL_07203</name>
</gene>
<comment type="subunit">
    <text evidence="5">Homodimer. Interacts with FtsZ.</text>
</comment>
<comment type="caution">
    <text evidence="6">The sequence shown here is derived from an EMBL/GenBank/DDBJ whole genome shotgun (WGS) entry which is preliminary data.</text>
</comment>
<organism evidence="6 7">
    <name type="scientific">Enterocloster bolteae (strain ATCC BAA-613 / DSM 15670 / CCUG 46953 / JCM 12243 / WAL 16351)</name>
    <name type="common">Clostridium bolteae</name>
    <dbReference type="NCBI Taxonomy" id="411902"/>
    <lineage>
        <taxon>Bacteria</taxon>
        <taxon>Bacillati</taxon>
        <taxon>Bacillota</taxon>
        <taxon>Clostridia</taxon>
        <taxon>Lachnospirales</taxon>
        <taxon>Lachnospiraceae</taxon>
        <taxon>Enterocloster</taxon>
    </lineage>
</organism>
<evidence type="ECO:0000256" key="4">
    <source>
        <dbReference type="ARBA" id="ARBA00044936"/>
    </source>
</evidence>
<dbReference type="AlphaFoldDB" id="A8S5G9"/>
<dbReference type="PANTHER" id="PTHR35798">
    <property type="entry name" value="CELL DIVISION PROTEIN SEPF"/>
    <property type="match status" value="1"/>
</dbReference>